<dbReference type="Gene3D" id="3.50.50.60">
    <property type="entry name" value="FAD/NAD(P)-binding domain"/>
    <property type="match status" value="1"/>
</dbReference>
<evidence type="ECO:0000256" key="1">
    <source>
        <dbReference type="ARBA" id="ARBA00001917"/>
    </source>
</evidence>
<evidence type="ECO:0000313" key="12">
    <source>
        <dbReference type="EMBL" id="KJD47422.1"/>
    </source>
</evidence>
<keyword evidence="13" id="KW-1185">Reference proteome</keyword>
<evidence type="ECO:0000256" key="2">
    <source>
        <dbReference type="ARBA" id="ARBA00001966"/>
    </source>
</evidence>
<dbReference type="Gene3D" id="3.20.20.70">
    <property type="entry name" value="Aldolase class I"/>
    <property type="match status" value="1"/>
</dbReference>
<dbReference type="GO" id="GO:0016491">
    <property type="term" value="F:oxidoreductase activity"/>
    <property type="evidence" value="ECO:0007669"/>
    <property type="project" value="UniProtKB-KW"/>
</dbReference>
<dbReference type="GO" id="GO:0010181">
    <property type="term" value="F:FMN binding"/>
    <property type="evidence" value="ECO:0007669"/>
    <property type="project" value="InterPro"/>
</dbReference>
<dbReference type="SUPFAM" id="SSF51395">
    <property type="entry name" value="FMN-linked oxidoreductases"/>
    <property type="match status" value="1"/>
</dbReference>
<comment type="similarity">
    <text evidence="3">In the N-terminal section; belongs to the NADH:flavin oxidoreductase/NADH oxidase family.</text>
</comment>
<dbReference type="PANTHER" id="PTHR42917">
    <property type="entry name" value="2,4-DIENOYL-COA REDUCTASE"/>
    <property type="match status" value="1"/>
</dbReference>
<organism evidence="12 13">
    <name type="scientific">Paenibacillus terrae</name>
    <dbReference type="NCBI Taxonomy" id="159743"/>
    <lineage>
        <taxon>Bacteria</taxon>
        <taxon>Bacillati</taxon>
        <taxon>Bacillota</taxon>
        <taxon>Bacilli</taxon>
        <taxon>Bacillales</taxon>
        <taxon>Paenibacillaceae</taxon>
        <taxon>Paenibacillus</taxon>
    </lineage>
</organism>
<feature type="domain" description="NADH:flavin oxidoreductase/NADH oxidase N-terminal" evidence="10">
    <location>
        <begin position="8"/>
        <end position="343"/>
    </location>
</feature>
<evidence type="ECO:0000256" key="9">
    <source>
        <dbReference type="ARBA" id="ARBA00023014"/>
    </source>
</evidence>
<dbReference type="CDD" id="cd02803">
    <property type="entry name" value="OYE_like_FMN_family"/>
    <property type="match status" value="1"/>
</dbReference>
<dbReference type="InterPro" id="IPR036188">
    <property type="entry name" value="FAD/NAD-bd_sf"/>
</dbReference>
<evidence type="ECO:0000259" key="10">
    <source>
        <dbReference type="Pfam" id="PF00724"/>
    </source>
</evidence>
<proteinExistence type="inferred from homology"/>
<keyword evidence="5" id="KW-0288">FMN</keyword>
<sequence length="649" mass="70157">MQRKYPNLCKPITIGNVTFRNRMFGSPMGGTDITADCTIGPKSTAFYELRAKGGAASVTVSEVVVHPETEASHMYHLDLGTVDSLASFTYTADAIRRHGAIASVELSHSGQYAGTYLTDKNKKQGLAQWGPSPGVRPDGREVKELSQELIDDIVAAYGRCAGLAKRAGYEMIMVHGGHGWLINQFFSPYFNRRTDKYGGSLENRVRFAQEVLDSVREAVGSGFPIEFRMSGSELFEGGYDLTEGIEIAKLIESRVDLLHVSAGTYQTGFGITHPSMFLPHGSNVYLAAEIKKHVSVPVATVGGLNDPAQMEEIIASGQADVVEMARALLADPELPKKVMSNRDEDIIKCLRCFTCMAERAETSTRRCTVNPLIGREMDGTEIYPSPNPRKVLVAGGGPGGLYAALTAAKRGHKVILCEKSDEIGGILRGEQAIPFKYEMYELGVTLGKLAKDAGVEIRLNTPVTKEYAEKENVDALIIAVGSAPLVPPIPGLNGDNVVIVNNYYLEKDKVSDSVVVLGGGLAGCEAAIHFAQEGKTVHLVEMRAELAPDANIRHRPIMLKEIEKNNIQVHLGFKGLCVTKEGVVCADSNGEEHLVPGTSVICALGQRARRNVVDELMDCAPYVSQIGDCVKASTITTAIYQGYHAALDI</sequence>
<evidence type="ECO:0000256" key="7">
    <source>
        <dbReference type="ARBA" id="ARBA00023002"/>
    </source>
</evidence>
<protein>
    <submittedName>
        <fullName evidence="12">NADH:flavin oxidoreductase</fullName>
    </submittedName>
</protein>
<evidence type="ECO:0000256" key="5">
    <source>
        <dbReference type="ARBA" id="ARBA00022643"/>
    </source>
</evidence>
<dbReference type="PATRIC" id="fig|159743.3.peg.50"/>
<dbReference type="InterPro" id="IPR023753">
    <property type="entry name" value="FAD/NAD-binding_dom"/>
</dbReference>
<gene>
    <name evidence="12" type="ORF">QD47_00225</name>
</gene>
<comment type="caution">
    <text evidence="12">The sequence shown here is derived from an EMBL/GenBank/DDBJ whole genome shotgun (WGS) entry which is preliminary data.</text>
</comment>
<dbReference type="Pfam" id="PF07992">
    <property type="entry name" value="Pyr_redox_2"/>
    <property type="match status" value="1"/>
</dbReference>
<dbReference type="InterPro" id="IPR013785">
    <property type="entry name" value="Aldolase_TIM"/>
</dbReference>
<dbReference type="AlphaFoldDB" id="A0A0D7XB43"/>
<keyword evidence="7" id="KW-0560">Oxidoreductase</keyword>
<dbReference type="Proteomes" id="UP000032534">
    <property type="component" value="Unassembled WGS sequence"/>
</dbReference>
<evidence type="ECO:0000256" key="4">
    <source>
        <dbReference type="ARBA" id="ARBA00022630"/>
    </source>
</evidence>
<keyword evidence="8" id="KW-0408">Iron</keyword>
<dbReference type="PANTHER" id="PTHR42917:SF2">
    <property type="entry name" value="2,4-DIENOYL-COA REDUCTASE [(2E)-ENOYL-COA-PRODUCING]"/>
    <property type="match status" value="1"/>
</dbReference>
<dbReference type="Pfam" id="PF00724">
    <property type="entry name" value="Oxidored_FMN"/>
    <property type="match status" value="1"/>
</dbReference>
<keyword evidence="6" id="KW-0479">Metal-binding</keyword>
<keyword evidence="9" id="KW-0411">Iron-sulfur</keyword>
<keyword evidence="4" id="KW-0285">Flavoprotein</keyword>
<reference evidence="12 13" key="1">
    <citation type="submission" date="2014-11" db="EMBL/GenBank/DDBJ databases">
        <title>Draft Genome Sequences of Paenibacillus polymyxa NRRL B-30509 and Paenibacillus terrae NRRL B-30644, Strains from a Poultry Environment that Produce Tridecaptin A and Paenicidins.</title>
        <authorList>
            <person name="van Belkum M.J."/>
            <person name="Lohans C.T."/>
            <person name="Vederas J.C."/>
        </authorList>
    </citation>
    <scope>NUCLEOTIDE SEQUENCE [LARGE SCALE GENOMIC DNA]</scope>
    <source>
        <strain evidence="12 13">NRRL B-30644</strain>
    </source>
</reference>
<name>A0A0D7XB43_9BACL</name>
<accession>A0A0D7XB43</accession>
<evidence type="ECO:0000313" key="13">
    <source>
        <dbReference type="Proteomes" id="UP000032534"/>
    </source>
</evidence>
<feature type="domain" description="FAD/NAD(P)-binding" evidence="11">
    <location>
        <begin position="390"/>
        <end position="614"/>
    </location>
</feature>
<comment type="cofactor">
    <cofactor evidence="1">
        <name>FMN</name>
        <dbReference type="ChEBI" id="CHEBI:58210"/>
    </cofactor>
</comment>
<dbReference type="SUPFAM" id="SSF51905">
    <property type="entry name" value="FAD/NAD(P)-binding domain"/>
    <property type="match status" value="1"/>
</dbReference>
<evidence type="ECO:0000256" key="8">
    <source>
        <dbReference type="ARBA" id="ARBA00023004"/>
    </source>
</evidence>
<dbReference type="PRINTS" id="PR00469">
    <property type="entry name" value="PNDRDTASEII"/>
</dbReference>
<dbReference type="PRINTS" id="PR00368">
    <property type="entry name" value="FADPNR"/>
</dbReference>
<dbReference type="OrthoDB" id="9772736at2"/>
<evidence type="ECO:0000256" key="6">
    <source>
        <dbReference type="ARBA" id="ARBA00022723"/>
    </source>
</evidence>
<dbReference type="InterPro" id="IPR051793">
    <property type="entry name" value="NADH:flavin_oxidoreductase"/>
</dbReference>
<comment type="cofactor">
    <cofactor evidence="2">
        <name>[4Fe-4S] cluster</name>
        <dbReference type="ChEBI" id="CHEBI:49883"/>
    </cofactor>
</comment>
<dbReference type="GO" id="GO:0046872">
    <property type="term" value="F:metal ion binding"/>
    <property type="evidence" value="ECO:0007669"/>
    <property type="project" value="UniProtKB-KW"/>
</dbReference>
<evidence type="ECO:0000259" key="11">
    <source>
        <dbReference type="Pfam" id="PF07992"/>
    </source>
</evidence>
<dbReference type="RefSeq" id="WP_044644214.1">
    <property type="nucleotide sequence ID" value="NZ_JTHP01000001.1"/>
</dbReference>
<dbReference type="EMBL" id="JTHP01000001">
    <property type="protein sequence ID" value="KJD47422.1"/>
    <property type="molecule type" value="Genomic_DNA"/>
</dbReference>
<evidence type="ECO:0000256" key="3">
    <source>
        <dbReference type="ARBA" id="ARBA00011048"/>
    </source>
</evidence>
<dbReference type="InterPro" id="IPR001155">
    <property type="entry name" value="OxRdtase_FMN_N"/>
</dbReference>
<dbReference type="Gene3D" id="3.40.50.720">
    <property type="entry name" value="NAD(P)-binding Rossmann-like Domain"/>
    <property type="match status" value="1"/>
</dbReference>
<dbReference type="GO" id="GO:0051536">
    <property type="term" value="F:iron-sulfur cluster binding"/>
    <property type="evidence" value="ECO:0007669"/>
    <property type="project" value="UniProtKB-KW"/>
</dbReference>